<dbReference type="InterPro" id="IPR012336">
    <property type="entry name" value="Thioredoxin-like_fold"/>
</dbReference>
<accession>A0A1G2TWU7</accession>
<keyword evidence="3" id="KW-0560">Oxidoreductase</keyword>
<comment type="similarity">
    <text evidence="1">Belongs to the thioredoxin family. DsbA subfamily.</text>
</comment>
<dbReference type="STRING" id="1802758.A3A96_04250"/>
<evidence type="ECO:0000313" key="8">
    <source>
        <dbReference type="Proteomes" id="UP000177707"/>
    </source>
</evidence>
<dbReference type="Pfam" id="PF13462">
    <property type="entry name" value="Thioredoxin_4"/>
    <property type="match status" value="1"/>
</dbReference>
<evidence type="ECO:0000259" key="6">
    <source>
        <dbReference type="PROSITE" id="PS51352"/>
    </source>
</evidence>
<dbReference type="InterPro" id="IPR036249">
    <property type="entry name" value="Thioredoxin-like_sf"/>
</dbReference>
<dbReference type="GO" id="GO:0016491">
    <property type="term" value="F:oxidoreductase activity"/>
    <property type="evidence" value="ECO:0007669"/>
    <property type="project" value="UniProtKB-KW"/>
</dbReference>
<comment type="caution">
    <text evidence="7">The sequence shown here is derived from an EMBL/GenBank/DDBJ whole genome shotgun (WGS) entry which is preliminary data.</text>
</comment>
<protein>
    <recommendedName>
        <fullName evidence="6">Thioredoxin domain-containing protein</fullName>
    </recommendedName>
</protein>
<dbReference type="AlphaFoldDB" id="A0A1G2TWU7"/>
<dbReference type="PROSITE" id="PS51352">
    <property type="entry name" value="THIOREDOXIN_2"/>
    <property type="match status" value="1"/>
</dbReference>
<dbReference type="EMBL" id="MHWB01000010">
    <property type="protein sequence ID" value="OHB01786.1"/>
    <property type="molecule type" value="Genomic_DNA"/>
</dbReference>
<dbReference type="Proteomes" id="UP000177707">
    <property type="component" value="Unassembled WGS sequence"/>
</dbReference>
<dbReference type="PANTHER" id="PTHR13887">
    <property type="entry name" value="GLUTATHIONE S-TRANSFERASE KAPPA"/>
    <property type="match status" value="1"/>
</dbReference>
<gene>
    <name evidence="7" type="ORF">A3A96_04250</name>
</gene>
<keyword evidence="2" id="KW-0732">Signal</keyword>
<evidence type="ECO:0000256" key="2">
    <source>
        <dbReference type="ARBA" id="ARBA00022729"/>
    </source>
</evidence>
<keyword evidence="4" id="KW-1015">Disulfide bond</keyword>
<evidence type="ECO:0000256" key="1">
    <source>
        <dbReference type="ARBA" id="ARBA00005791"/>
    </source>
</evidence>
<dbReference type="Gene3D" id="3.40.30.10">
    <property type="entry name" value="Glutaredoxin"/>
    <property type="match status" value="1"/>
</dbReference>
<keyword evidence="5" id="KW-0676">Redox-active center</keyword>
<proteinExistence type="inferred from homology"/>
<evidence type="ECO:0000256" key="5">
    <source>
        <dbReference type="ARBA" id="ARBA00023284"/>
    </source>
</evidence>
<dbReference type="PANTHER" id="PTHR13887:SF14">
    <property type="entry name" value="DISULFIDE BOND FORMATION PROTEIN D"/>
    <property type="match status" value="1"/>
</dbReference>
<sequence>MGVVHPLDNIKGNASSTVVVMEYSDFQCPACRSYYPIMKELMVEFGDRVTFVYRHFPLIGIHPNAEFAARAAEAAGKQGKFWEMHDLLFEKQDEWAKAPDVESKFESYATLLNISIEQFKTDWVSKEVKDFVKTQRMHAIKSGLQGTPSFFINGKQIQNPASVQAFKILINEALAN</sequence>
<dbReference type="SUPFAM" id="SSF52833">
    <property type="entry name" value="Thioredoxin-like"/>
    <property type="match status" value="1"/>
</dbReference>
<evidence type="ECO:0000256" key="3">
    <source>
        <dbReference type="ARBA" id="ARBA00023002"/>
    </source>
</evidence>
<dbReference type="InterPro" id="IPR013766">
    <property type="entry name" value="Thioredoxin_domain"/>
</dbReference>
<feature type="domain" description="Thioredoxin" evidence="6">
    <location>
        <begin position="1"/>
        <end position="175"/>
    </location>
</feature>
<name>A0A1G2TWU7_9BACT</name>
<evidence type="ECO:0000313" key="7">
    <source>
        <dbReference type="EMBL" id="OHB01786.1"/>
    </source>
</evidence>
<reference evidence="7 8" key="1">
    <citation type="journal article" date="2016" name="Nat. Commun.">
        <title>Thousands of microbial genomes shed light on interconnected biogeochemical processes in an aquifer system.</title>
        <authorList>
            <person name="Anantharaman K."/>
            <person name="Brown C.T."/>
            <person name="Hug L.A."/>
            <person name="Sharon I."/>
            <person name="Castelle C.J."/>
            <person name="Probst A.J."/>
            <person name="Thomas B.C."/>
            <person name="Singh A."/>
            <person name="Wilkins M.J."/>
            <person name="Karaoz U."/>
            <person name="Brodie E.L."/>
            <person name="Williams K.H."/>
            <person name="Hubbard S.S."/>
            <person name="Banfield J.F."/>
        </authorList>
    </citation>
    <scope>NUCLEOTIDE SEQUENCE [LARGE SCALE GENOMIC DNA]</scope>
</reference>
<evidence type="ECO:0000256" key="4">
    <source>
        <dbReference type="ARBA" id="ARBA00023157"/>
    </source>
</evidence>
<organism evidence="7 8">
    <name type="scientific">Candidatus Zambryskibacteria bacterium RIFCSPLOWO2_01_FULL_39_39</name>
    <dbReference type="NCBI Taxonomy" id="1802758"/>
    <lineage>
        <taxon>Bacteria</taxon>
        <taxon>Candidatus Zambryskiibacteriota</taxon>
    </lineage>
</organism>